<sequence length="220" mass="24156">MTEAWPTVDRTTFVVTKRTMSDQFGLEWVTQPENGRVFLKGCKLGSPAEDGYRGPFPVLLESLNGYPINSQESLMAQCNAGTQLTIVVRPPPPDSLISVSRDPQTGVFSHSCTLVLGQEVTVHFDDRTQTVTVEGSANPVAGCCGGKGGGKGGPGSYKYTEIEKIVVKRTNVRVNKIWVYSLDLVIGDTHVPLERERGMGLVSKQKPWEEFVRERVKSGR</sequence>
<gene>
    <name evidence="1" type="ORF">Cvel_5100</name>
</gene>
<dbReference type="VEuPathDB" id="CryptoDB:Cvel_5100"/>
<reference evidence="1" key="1">
    <citation type="submission" date="2014-11" db="EMBL/GenBank/DDBJ databases">
        <authorList>
            <person name="Otto D Thomas"/>
            <person name="Naeem Raeece"/>
        </authorList>
    </citation>
    <scope>NUCLEOTIDE SEQUENCE</scope>
</reference>
<accession>A0A0G4GS64</accession>
<organism evidence="1">
    <name type="scientific">Chromera velia CCMP2878</name>
    <dbReference type="NCBI Taxonomy" id="1169474"/>
    <lineage>
        <taxon>Eukaryota</taxon>
        <taxon>Sar</taxon>
        <taxon>Alveolata</taxon>
        <taxon>Colpodellida</taxon>
        <taxon>Chromeraceae</taxon>
        <taxon>Chromera</taxon>
    </lineage>
</organism>
<dbReference type="AlphaFoldDB" id="A0A0G4GS64"/>
<dbReference type="PhylomeDB" id="A0A0G4GS64"/>
<evidence type="ECO:0008006" key="2">
    <source>
        <dbReference type="Google" id="ProtNLM"/>
    </source>
</evidence>
<dbReference type="EMBL" id="CDMZ01001480">
    <property type="protein sequence ID" value="CEM33208.1"/>
    <property type="molecule type" value="Genomic_DNA"/>
</dbReference>
<name>A0A0G4GS64_9ALVE</name>
<protein>
    <recommendedName>
        <fullName evidence="2">PDZ domain-containing protein</fullName>
    </recommendedName>
</protein>
<proteinExistence type="predicted"/>
<evidence type="ECO:0000313" key="1">
    <source>
        <dbReference type="EMBL" id="CEM33208.1"/>
    </source>
</evidence>